<evidence type="ECO:0000256" key="1">
    <source>
        <dbReference type="ARBA" id="ARBA00022553"/>
    </source>
</evidence>
<dbReference type="PROSITE" id="PS50043">
    <property type="entry name" value="HTH_LUXR_2"/>
    <property type="match status" value="1"/>
</dbReference>
<gene>
    <name evidence="6" type="ORF">FHS09_000961</name>
</gene>
<reference evidence="6 7" key="1">
    <citation type="submission" date="2020-08" db="EMBL/GenBank/DDBJ databases">
        <title>Genomic Encyclopedia of Type Strains, Phase III (KMG-III): the genomes of soil and plant-associated and newly described type strains.</title>
        <authorList>
            <person name="Whitman W."/>
        </authorList>
    </citation>
    <scope>NUCLEOTIDE SEQUENCE [LARGE SCALE GENOMIC DNA]</scope>
    <source>
        <strain evidence="6 7">CECT 8799</strain>
    </source>
</reference>
<dbReference type="Proteomes" id="UP000535937">
    <property type="component" value="Unassembled WGS sequence"/>
</dbReference>
<dbReference type="GO" id="GO:0003677">
    <property type="term" value="F:DNA binding"/>
    <property type="evidence" value="ECO:0007669"/>
    <property type="project" value="UniProtKB-KW"/>
</dbReference>
<evidence type="ECO:0000259" key="4">
    <source>
        <dbReference type="PROSITE" id="PS50043"/>
    </source>
</evidence>
<dbReference type="SMART" id="SM00421">
    <property type="entry name" value="HTH_LUXR"/>
    <property type="match status" value="1"/>
</dbReference>
<dbReference type="InterPro" id="IPR058245">
    <property type="entry name" value="NreC/VraR/RcsB-like_REC"/>
</dbReference>
<dbReference type="SUPFAM" id="SSF52172">
    <property type="entry name" value="CheY-like"/>
    <property type="match status" value="1"/>
</dbReference>
<dbReference type="InterPro" id="IPR016032">
    <property type="entry name" value="Sig_transdc_resp-reg_C-effctor"/>
</dbReference>
<dbReference type="InterPro" id="IPR011006">
    <property type="entry name" value="CheY-like_superfamily"/>
</dbReference>
<keyword evidence="7" id="KW-1185">Reference proteome</keyword>
<dbReference type="EMBL" id="JACHWZ010000003">
    <property type="protein sequence ID" value="MBB3060148.1"/>
    <property type="molecule type" value="Genomic_DNA"/>
</dbReference>
<dbReference type="InterPro" id="IPR039420">
    <property type="entry name" value="WalR-like"/>
</dbReference>
<keyword evidence="2" id="KW-0238">DNA-binding</keyword>
<dbReference type="PANTHER" id="PTHR43214:SF43">
    <property type="entry name" value="TWO-COMPONENT RESPONSE REGULATOR"/>
    <property type="match status" value="1"/>
</dbReference>
<dbReference type="GO" id="GO:0000160">
    <property type="term" value="P:phosphorelay signal transduction system"/>
    <property type="evidence" value="ECO:0007669"/>
    <property type="project" value="InterPro"/>
</dbReference>
<dbReference type="Gene3D" id="3.40.50.2300">
    <property type="match status" value="1"/>
</dbReference>
<dbReference type="SUPFAM" id="SSF46894">
    <property type="entry name" value="C-terminal effector domain of the bipartite response regulators"/>
    <property type="match status" value="1"/>
</dbReference>
<proteinExistence type="predicted"/>
<evidence type="ECO:0000259" key="5">
    <source>
        <dbReference type="PROSITE" id="PS50110"/>
    </source>
</evidence>
<evidence type="ECO:0000256" key="3">
    <source>
        <dbReference type="PROSITE-ProRule" id="PRU00169"/>
    </source>
</evidence>
<dbReference type="CDD" id="cd17535">
    <property type="entry name" value="REC_NarL-like"/>
    <property type="match status" value="1"/>
</dbReference>
<feature type="domain" description="HTH luxR-type" evidence="4">
    <location>
        <begin position="148"/>
        <end position="213"/>
    </location>
</feature>
<keyword evidence="1" id="KW-0597">Phosphoprotein</keyword>
<dbReference type="GO" id="GO:0006355">
    <property type="term" value="P:regulation of DNA-templated transcription"/>
    <property type="evidence" value="ECO:0007669"/>
    <property type="project" value="InterPro"/>
</dbReference>
<accession>A0A7W4Z7V4</accession>
<dbReference type="PRINTS" id="PR00038">
    <property type="entry name" value="HTHLUXR"/>
</dbReference>
<dbReference type="InterPro" id="IPR000792">
    <property type="entry name" value="Tscrpt_reg_LuxR_C"/>
</dbReference>
<dbReference type="SMART" id="SM00448">
    <property type="entry name" value="REC"/>
    <property type="match status" value="1"/>
</dbReference>
<feature type="domain" description="Response regulatory" evidence="5">
    <location>
        <begin position="4"/>
        <end position="120"/>
    </location>
</feature>
<dbReference type="RefSeq" id="WP_183457249.1">
    <property type="nucleotide sequence ID" value="NZ_JACHWZ010000003.1"/>
</dbReference>
<dbReference type="PANTHER" id="PTHR43214">
    <property type="entry name" value="TWO-COMPONENT RESPONSE REGULATOR"/>
    <property type="match status" value="1"/>
</dbReference>
<evidence type="ECO:0000313" key="7">
    <source>
        <dbReference type="Proteomes" id="UP000535937"/>
    </source>
</evidence>
<name>A0A7W4Z7V4_9GAMM</name>
<dbReference type="Pfam" id="PF00196">
    <property type="entry name" value="GerE"/>
    <property type="match status" value="1"/>
</dbReference>
<protein>
    <submittedName>
        <fullName evidence="6">Two-component system nitrate/nitrite response regulator NarL</fullName>
    </submittedName>
</protein>
<dbReference type="AlphaFoldDB" id="A0A7W4Z7V4"/>
<comment type="caution">
    <text evidence="3">Lacks conserved residue(s) required for the propagation of feature annotation.</text>
</comment>
<dbReference type="Pfam" id="PF00072">
    <property type="entry name" value="Response_reg"/>
    <property type="match status" value="1"/>
</dbReference>
<dbReference type="PROSITE" id="PS50110">
    <property type="entry name" value="RESPONSE_REGULATORY"/>
    <property type="match status" value="1"/>
</dbReference>
<comment type="caution">
    <text evidence="6">The sequence shown here is derived from an EMBL/GenBank/DDBJ whole genome shotgun (WGS) entry which is preliminary data.</text>
</comment>
<organism evidence="6 7">
    <name type="scientific">Microbulbifer rhizosphaerae</name>
    <dbReference type="NCBI Taxonomy" id="1562603"/>
    <lineage>
        <taxon>Bacteria</taxon>
        <taxon>Pseudomonadati</taxon>
        <taxon>Pseudomonadota</taxon>
        <taxon>Gammaproteobacteria</taxon>
        <taxon>Cellvibrionales</taxon>
        <taxon>Microbulbiferaceae</taxon>
        <taxon>Microbulbifer</taxon>
    </lineage>
</organism>
<sequence length="216" mass="23713">MKTRVLIADSYPAFVMGVESTVQNEPDLLLVSKAQEGVQAVQEIRRLQPDVCLVELELPKINGLNIIASISREGIASRIIIMTGSAKGSVIHRAFTEGAAGFLSKREPLGKIYKAIRNVYNGSQVLSESLKMELKKYQQSQNCIVADIPPLMHFLTGRELEVLRCIARGISIVETARELHMSATTVKHHRHVIFAKLGVANAPAAVYTAMRGNLLP</sequence>
<dbReference type="InterPro" id="IPR001789">
    <property type="entry name" value="Sig_transdc_resp-reg_receiver"/>
</dbReference>
<dbReference type="CDD" id="cd06170">
    <property type="entry name" value="LuxR_C_like"/>
    <property type="match status" value="1"/>
</dbReference>
<evidence type="ECO:0000256" key="2">
    <source>
        <dbReference type="ARBA" id="ARBA00023125"/>
    </source>
</evidence>
<evidence type="ECO:0000313" key="6">
    <source>
        <dbReference type="EMBL" id="MBB3060148.1"/>
    </source>
</evidence>